<proteinExistence type="predicted"/>
<accession>A0A6J8AXJ6</accession>
<evidence type="ECO:0000313" key="1">
    <source>
        <dbReference type="EMBL" id="CAC5373526.1"/>
    </source>
</evidence>
<protein>
    <submittedName>
        <fullName evidence="1">Uncharacterized protein</fullName>
    </submittedName>
</protein>
<keyword evidence="2" id="KW-1185">Reference proteome</keyword>
<name>A0A6J8AXJ6_MYTCO</name>
<reference evidence="1 2" key="1">
    <citation type="submission" date="2020-06" db="EMBL/GenBank/DDBJ databases">
        <authorList>
            <person name="Li R."/>
            <person name="Bekaert M."/>
        </authorList>
    </citation>
    <scope>NUCLEOTIDE SEQUENCE [LARGE SCALE GENOMIC DNA]</scope>
    <source>
        <strain evidence="2">wild</strain>
    </source>
</reference>
<dbReference type="AlphaFoldDB" id="A0A6J8AXJ6"/>
<sequence>MHFADLPSESRHLSLVLNASCISLPLVKLRQNTSKCLTAVQTIYHQRPEKTIIVGSRAEGLSNFDREESEQLSLSDSDVLVINNTYKVYEHIGEQERAAEDLNPKLNHRLRLPDETCPGYSKLAVIQISSNLTEHLVIEDALFLKNNIKEVMWKEDKERFRPKSSIHGPAVRTVFTCESALTIIPKVVDTLPFNVADIEGYHFASVDQFADFVPCLRGDTWPVEACEWTKRRRLFSWPAQTLIHNIIKSGYVLAGV</sequence>
<gene>
    <name evidence="1" type="ORF">MCOR_11256</name>
</gene>
<organism evidence="1 2">
    <name type="scientific">Mytilus coruscus</name>
    <name type="common">Sea mussel</name>
    <dbReference type="NCBI Taxonomy" id="42192"/>
    <lineage>
        <taxon>Eukaryota</taxon>
        <taxon>Metazoa</taxon>
        <taxon>Spiralia</taxon>
        <taxon>Lophotrochozoa</taxon>
        <taxon>Mollusca</taxon>
        <taxon>Bivalvia</taxon>
        <taxon>Autobranchia</taxon>
        <taxon>Pteriomorphia</taxon>
        <taxon>Mytilida</taxon>
        <taxon>Mytiloidea</taxon>
        <taxon>Mytilidae</taxon>
        <taxon>Mytilinae</taxon>
        <taxon>Mytilus</taxon>
    </lineage>
</organism>
<dbReference type="EMBL" id="CACVKT020001911">
    <property type="protein sequence ID" value="CAC5373526.1"/>
    <property type="molecule type" value="Genomic_DNA"/>
</dbReference>
<evidence type="ECO:0000313" key="2">
    <source>
        <dbReference type="Proteomes" id="UP000507470"/>
    </source>
</evidence>
<dbReference type="Proteomes" id="UP000507470">
    <property type="component" value="Unassembled WGS sequence"/>
</dbReference>